<keyword evidence="6" id="KW-0808">Transferase</keyword>
<evidence type="ECO:0000256" key="5">
    <source>
        <dbReference type="ARBA" id="ARBA00012251"/>
    </source>
</evidence>
<dbReference type="InterPro" id="IPR013083">
    <property type="entry name" value="Znf_RING/FYVE/PHD"/>
</dbReference>
<dbReference type="SUPFAM" id="SSF57850">
    <property type="entry name" value="RING/U-box"/>
    <property type="match status" value="2"/>
</dbReference>
<proteinExistence type="inferred from homology"/>
<evidence type="ECO:0000256" key="10">
    <source>
        <dbReference type="ARBA" id="ARBA00022786"/>
    </source>
</evidence>
<dbReference type="Proteomes" id="UP000244336">
    <property type="component" value="Chromosome 2"/>
</dbReference>
<dbReference type="PROSITE" id="PS00518">
    <property type="entry name" value="ZF_RING_1"/>
    <property type="match status" value="1"/>
</dbReference>
<feature type="compositionally biased region" description="Basic and acidic residues" evidence="13">
    <location>
        <begin position="239"/>
        <end position="255"/>
    </location>
</feature>
<evidence type="ECO:0000256" key="8">
    <source>
        <dbReference type="ARBA" id="ARBA00022737"/>
    </source>
</evidence>
<dbReference type="PROSITE" id="PS51873">
    <property type="entry name" value="TRIAD"/>
    <property type="match status" value="1"/>
</dbReference>
<keyword evidence="9 12" id="KW-0863">Zinc-finger</keyword>
<dbReference type="Gramene" id="PUZ70816">
    <property type="protein sequence ID" value="PUZ70816"/>
    <property type="gene ID" value="GQ55_2G265600"/>
</dbReference>
<evidence type="ECO:0000256" key="9">
    <source>
        <dbReference type="ARBA" id="ARBA00022771"/>
    </source>
</evidence>
<evidence type="ECO:0000313" key="17">
    <source>
        <dbReference type="Proteomes" id="UP000244336"/>
    </source>
</evidence>
<dbReference type="AlphaFoldDB" id="A0A2T7ESK9"/>
<dbReference type="OrthoDB" id="10009520at2759"/>
<evidence type="ECO:0000256" key="6">
    <source>
        <dbReference type="ARBA" id="ARBA00022679"/>
    </source>
</evidence>
<dbReference type="PANTHER" id="PTHR11685">
    <property type="entry name" value="RBR FAMILY RING FINGER AND IBR DOMAIN-CONTAINING"/>
    <property type="match status" value="1"/>
</dbReference>
<keyword evidence="7" id="KW-0479">Metal-binding</keyword>
<comment type="catalytic activity">
    <reaction evidence="1">
        <text>[E2 ubiquitin-conjugating enzyme]-S-ubiquitinyl-L-cysteine + [acceptor protein]-L-lysine = [E2 ubiquitin-conjugating enzyme]-L-cysteine + [acceptor protein]-N(6)-ubiquitinyl-L-lysine.</text>
        <dbReference type="EC" id="2.3.2.31"/>
    </reaction>
</comment>
<protein>
    <recommendedName>
        <fullName evidence="5">RBR-type E3 ubiquitin transferase</fullName>
        <ecNumber evidence="5">2.3.2.31</ecNumber>
    </recommendedName>
</protein>
<evidence type="ECO:0000256" key="13">
    <source>
        <dbReference type="SAM" id="MobiDB-lite"/>
    </source>
</evidence>
<dbReference type="InterPro" id="IPR002867">
    <property type="entry name" value="IBR_dom"/>
</dbReference>
<dbReference type="InterPro" id="IPR001841">
    <property type="entry name" value="Znf_RING"/>
</dbReference>
<dbReference type="GO" id="GO:0061630">
    <property type="term" value="F:ubiquitin protein ligase activity"/>
    <property type="evidence" value="ECO:0007669"/>
    <property type="project" value="UniProtKB-EC"/>
</dbReference>
<comment type="function">
    <text evidence="3">Might act as an E3 ubiquitin-protein ligase, or as part of E3 complex, which accepts ubiquitin from specific E2 ubiquitin-conjugating enzymes and then transfers it to substrates.</text>
</comment>
<evidence type="ECO:0000313" key="16">
    <source>
        <dbReference type="EMBL" id="PUZ70816.1"/>
    </source>
</evidence>
<keyword evidence="11" id="KW-0862">Zinc</keyword>
<evidence type="ECO:0000256" key="2">
    <source>
        <dbReference type="ARBA" id="ARBA00001947"/>
    </source>
</evidence>
<feature type="region of interest" description="Disordered" evidence="13">
    <location>
        <begin position="230"/>
        <end position="259"/>
    </location>
</feature>
<feature type="domain" description="RING-type" evidence="14">
    <location>
        <begin position="306"/>
        <end position="351"/>
    </location>
</feature>
<dbReference type="Pfam" id="PF01485">
    <property type="entry name" value="IBR"/>
    <property type="match status" value="2"/>
</dbReference>
<dbReference type="PROSITE" id="PS50089">
    <property type="entry name" value="ZF_RING_2"/>
    <property type="match status" value="1"/>
</dbReference>
<dbReference type="Gene3D" id="3.30.40.10">
    <property type="entry name" value="Zinc/RING finger domain, C3HC4 (zinc finger)"/>
    <property type="match status" value="1"/>
</dbReference>
<dbReference type="CDD" id="cd22584">
    <property type="entry name" value="Rcat_RBR_unk"/>
    <property type="match status" value="1"/>
</dbReference>
<evidence type="ECO:0000259" key="14">
    <source>
        <dbReference type="PROSITE" id="PS50089"/>
    </source>
</evidence>
<evidence type="ECO:0000256" key="11">
    <source>
        <dbReference type="ARBA" id="ARBA00022833"/>
    </source>
</evidence>
<dbReference type="GO" id="GO:0016567">
    <property type="term" value="P:protein ubiquitination"/>
    <property type="evidence" value="ECO:0007669"/>
    <property type="project" value="InterPro"/>
</dbReference>
<evidence type="ECO:0000256" key="12">
    <source>
        <dbReference type="PROSITE-ProRule" id="PRU00175"/>
    </source>
</evidence>
<dbReference type="EMBL" id="CM009750">
    <property type="protein sequence ID" value="PUZ70816.1"/>
    <property type="molecule type" value="Genomic_DNA"/>
</dbReference>
<reference evidence="16 17" key="1">
    <citation type="submission" date="2018-04" db="EMBL/GenBank/DDBJ databases">
        <title>WGS assembly of Panicum hallii var. hallii HAL2.</title>
        <authorList>
            <person name="Lovell J."/>
            <person name="Jenkins J."/>
            <person name="Lowry D."/>
            <person name="Mamidi S."/>
            <person name="Sreedasyam A."/>
            <person name="Weng X."/>
            <person name="Barry K."/>
            <person name="Bonette J."/>
            <person name="Campitelli B."/>
            <person name="Daum C."/>
            <person name="Gordon S."/>
            <person name="Gould B."/>
            <person name="Lipzen A."/>
            <person name="MacQueen A."/>
            <person name="Palacio-Mejia J."/>
            <person name="Plott C."/>
            <person name="Shakirov E."/>
            <person name="Shu S."/>
            <person name="Yoshinaga Y."/>
            <person name="Zane M."/>
            <person name="Rokhsar D."/>
            <person name="Grimwood J."/>
            <person name="Schmutz J."/>
            <person name="Juenger T."/>
        </authorList>
    </citation>
    <scope>NUCLEOTIDE SEQUENCE [LARGE SCALE GENOMIC DNA]</scope>
    <source>
        <strain evidence="17">cv. HAL2</strain>
    </source>
</reference>
<dbReference type="Gene3D" id="1.20.120.1750">
    <property type="match status" value="1"/>
</dbReference>
<keyword evidence="17" id="KW-1185">Reference proteome</keyword>
<evidence type="ECO:0000256" key="1">
    <source>
        <dbReference type="ARBA" id="ARBA00001798"/>
    </source>
</evidence>
<name>A0A2T7ESK9_9POAL</name>
<keyword evidence="10" id="KW-0833">Ubl conjugation pathway</keyword>
<evidence type="ECO:0000256" key="3">
    <source>
        <dbReference type="ARBA" id="ARBA00003976"/>
    </source>
</evidence>
<dbReference type="GO" id="GO:0008270">
    <property type="term" value="F:zinc ion binding"/>
    <property type="evidence" value="ECO:0007669"/>
    <property type="project" value="UniProtKB-KW"/>
</dbReference>
<organism evidence="16 17">
    <name type="scientific">Panicum hallii var. hallii</name>
    <dbReference type="NCBI Taxonomy" id="1504633"/>
    <lineage>
        <taxon>Eukaryota</taxon>
        <taxon>Viridiplantae</taxon>
        <taxon>Streptophyta</taxon>
        <taxon>Embryophyta</taxon>
        <taxon>Tracheophyta</taxon>
        <taxon>Spermatophyta</taxon>
        <taxon>Magnoliopsida</taxon>
        <taxon>Liliopsida</taxon>
        <taxon>Poales</taxon>
        <taxon>Poaceae</taxon>
        <taxon>PACMAD clade</taxon>
        <taxon>Panicoideae</taxon>
        <taxon>Panicodae</taxon>
        <taxon>Paniceae</taxon>
        <taxon>Panicinae</taxon>
        <taxon>Panicum</taxon>
        <taxon>Panicum sect. Panicum</taxon>
    </lineage>
</organism>
<evidence type="ECO:0000256" key="7">
    <source>
        <dbReference type="ARBA" id="ARBA00022723"/>
    </source>
</evidence>
<sequence length="515" mass="58195">MEEEKPNPLVDHKKQPEEAVVHHAVVMEIEEADMQDAHNHTQELVAIPNLKEEITIHDATAIVDIVETSTQVATEEEEEEEEDIGEKPLLLPMNALVQRLRPLHRDLPRNTDITTTAPHVAKVEQGVNRFDGFFNDEDEDEDYVDYIAIMVQAELNARTVPLERRTQASAMARSEAPANDPDNATRQTLFASADSQAIYPSMEERDNNGSYDFILYDTVKMEHMVDPGIDGIPPPLELSRSEEPKEELGDHRPSGEEDNAELSLQYIKKIWGHHPSELNPDEPGPSIRRQLKVAPLTDDEVAKFDCGICLETLLIFDIFHGMPCPHKFCMRCMGTYIEGRIHAGEVPIPCPDPTCNKEGNGVLHPEDCKKSIDFAVFCNWSDKLTENAIPPNKRVYCPNPECRIMLESTCTNTTPSKASCPMCNCQMCTTCGMDWSTDGSGQHDCAEGPEAMLMKKVATERRWKQCPRCRMLVERNRGCNVMTCRCLAVFCYTCGRLKRPVLEEGVEMCRCRNRY</sequence>
<dbReference type="STRING" id="1504633.A0A2T7ESK9"/>
<keyword evidence="8" id="KW-0677">Repeat</keyword>
<dbReference type="InterPro" id="IPR031127">
    <property type="entry name" value="E3_UB_ligase_RBR"/>
</dbReference>
<dbReference type="EC" id="2.3.2.31" evidence="5"/>
<accession>A0A2T7ESK9</accession>
<evidence type="ECO:0000259" key="15">
    <source>
        <dbReference type="PROSITE" id="PS51873"/>
    </source>
</evidence>
<dbReference type="InterPro" id="IPR044066">
    <property type="entry name" value="TRIAD_supradom"/>
</dbReference>
<feature type="domain" description="RING-type" evidence="15">
    <location>
        <begin position="302"/>
        <end position="515"/>
    </location>
</feature>
<comment type="cofactor">
    <cofactor evidence="2">
        <name>Zn(2+)</name>
        <dbReference type="ChEBI" id="CHEBI:29105"/>
    </cofactor>
</comment>
<evidence type="ECO:0000256" key="4">
    <source>
        <dbReference type="ARBA" id="ARBA00005884"/>
    </source>
</evidence>
<gene>
    <name evidence="16" type="ORF">GQ55_2G265600</name>
</gene>
<comment type="similarity">
    <text evidence="4">Belongs to the RBR family. Ariadne subfamily.</text>
</comment>
<dbReference type="InterPro" id="IPR017907">
    <property type="entry name" value="Znf_RING_CS"/>
</dbReference>